<dbReference type="InterPro" id="IPR036412">
    <property type="entry name" value="HAD-like_sf"/>
</dbReference>
<dbReference type="SUPFAM" id="SSF56784">
    <property type="entry name" value="HAD-like"/>
    <property type="match status" value="1"/>
</dbReference>
<reference evidence="1 2" key="1">
    <citation type="submission" date="2020-07" db="EMBL/GenBank/DDBJ databases">
        <title>Luteimonas sp. SJ-92.</title>
        <authorList>
            <person name="Huang X.-X."/>
            <person name="Xu L."/>
            <person name="Sun J.-Q."/>
        </authorList>
    </citation>
    <scope>NUCLEOTIDE SEQUENCE [LARGE SCALE GENOMIC DNA]</scope>
    <source>
        <strain evidence="1 2">SJ-92</strain>
    </source>
</reference>
<dbReference type="SFLD" id="SFLDS00003">
    <property type="entry name" value="Haloacid_Dehalogenase"/>
    <property type="match status" value="1"/>
</dbReference>
<dbReference type="InterPro" id="IPR023214">
    <property type="entry name" value="HAD_sf"/>
</dbReference>
<protein>
    <submittedName>
        <fullName evidence="1">HAD-IA family hydrolase</fullName>
    </submittedName>
</protein>
<sequence length="221" mass="22545">MNGASLPQLVLFDFDDVLARYSHQARIAHLAQGCGVAGERVSQVLFESGLESDYDGGLIDTATYLDRLGAGLGAPVDEALWIASRVAGSSVDPAVVALAQAVAAQARVGILTNNGALLAEACRTLLAPLFPVLEGAVLCSGALCMRKPDAAIFRRALAHFDTAPGQALFLDDKPANVAGARAVGLHAECVADAASLGAALRRHGFALQPDPGAHAIGAGIG</sequence>
<dbReference type="PANTHER" id="PTHR43611">
    <property type="entry name" value="ALPHA-D-GLUCOSE 1-PHOSPHATE PHOSPHATASE"/>
    <property type="match status" value="1"/>
</dbReference>
<dbReference type="SFLD" id="SFLDG01129">
    <property type="entry name" value="C1.5:_HAD__Beta-PGM__Phosphata"/>
    <property type="match status" value="1"/>
</dbReference>
<dbReference type="InterPro" id="IPR006439">
    <property type="entry name" value="HAD-SF_hydro_IA"/>
</dbReference>
<organism evidence="1 2">
    <name type="scientific">Luteimonas salinisoli</name>
    <dbReference type="NCBI Taxonomy" id="2752307"/>
    <lineage>
        <taxon>Bacteria</taxon>
        <taxon>Pseudomonadati</taxon>
        <taxon>Pseudomonadota</taxon>
        <taxon>Gammaproteobacteria</taxon>
        <taxon>Lysobacterales</taxon>
        <taxon>Lysobacteraceae</taxon>
        <taxon>Luteimonas</taxon>
    </lineage>
</organism>
<comment type="caution">
    <text evidence="1">The sequence shown here is derived from an EMBL/GenBank/DDBJ whole genome shotgun (WGS) entry which is preliminary data.</text>
</comment>
<dbReference type="AlphaFoldDB" id="A0A853JIB4"/>
<dbReference type="PANTHER" id="PTHR43611:SF3">
    <property type="entry name" value="FLAVIN MONONUCLEOTIDE HYDROLASE 1, CHLOROPLATIC"/>
    <property type="match status" value="1"/>
</dbReference>
<keyword evidence="2" id="KW-1185">Reference proteome</keyword>
<dbReference type="Gene3D" id="3.40.50.1000">
    <property type="entry name" value="HAD superfamily/HAD-like"/>
    <property type="match status" value="1"/>
</dbReference>
<dbReference type="InterPro" id="IPR023198">
    <property type="entry name" value="PGP-like_dom2"/>
</dbReference>
<dbReference type="EMBL" id="JACCKA010000091">
    <property type="protein sequence ID" value="NZA28178.1"/>
    <property type="molecule type" value="Genomic_DNA"/>
</dbReference>
<dbReference type="Gene3D" id="1.10.150.240">
    <property type="entry name" value="Putative phosphatase, domain 2"/>
    <property type="match status" value="1"/>
</dbReference>
<dbReference type="NCBIfam" id="TIGR01509">
    <property type="entry name" value="HAD-SF-IA-v3"/>
    <property type="match status" value="1"/>
</dbReference>
<proteinExistence type="predicted"/>
<name>A0A853JIB4_9GAMM</name>
<dbReference type="Proteomes" id="UP000578091">
    <property type="component" value="Unassembled WGS sequence"/>
</dbReference>
<dbReference type="Pfam" id="PF00702">
    <property type="entry name" value="Hydrolase"/>
    <property type="match status" value="1"/>
</dbReference>
<gene>
    <name evidence="1" type="ORF">H0E84_17500</name>
</gene>
<evidence type="ECO:0000313" key="1">
    <source>
        <dbReference type="EMBL" id="NZA28178.1"/>
    </source>
</evidence>
<accession>A0A853JIB4</accession>
<dbReference type="RefSeq" id="WP_180679941.1">
    <property type="nucleotide sequence ID" value="NZ_JACCKA010000091.1"/>
</dbReference>
<dbReference type="GO" id="GO:0016787">
    <property type="term" value="F:hydrolase activity"/>
    <property type="evidence" value="ECO:0007669"/>
    <property type="project" value="UniProtKB-KW"/>
</dbReference>
<keyword evidence="1" id="KW-0378">Hydrolase</keyword>
<evidence type="ECO:0000313" key="2">
    <source>
        <dbReference type="Proteomes" id="UP000578091"/>
    </source>
</evidence>